<dbReference type="AlphaFoldDB" id="A0AAD7N1A8"/>
<keyword evidence="3" id="KW-0813">Transport</keyword>
<dbReference type="Pfam" id="PF07817">
    <property type="entry name" value="GLE1"/>
    <property type="match status" value="1"/>
</dbReference>
<dbReference type="GO" id="GO:0005737">
    <property type="term" value="C:cytoplasm"/>
    <property type="evidence" value="ECO:0007669"/>
    <property type="project" value="TreeGrafter"/>
</dbReference>
<name>A0AAD7N1A8_9AGAR</name>
<comment type="caution">
    <text evidence="12">The sequence shown here is derived from an EMBL/GenBank/DDBJ whole genome shotgun (WGS) entry which is preliminary data.</text>
</comment>
<evidence type="ECO:0000256" key="9">
    <source>
        <dbReference type="ARBA" id="ARBA00026227"/>
    </source>
</evidence>
<feature type="compositionally biased region" description="Basic and acidic residues" evidence="11">
    <location>
        <begin position="224"/>
        <end position="299"/>
    </location>
</feature>
<keyword evidence="6" id="KW-0811">Translocation</keyword>
<dbReference type="EMBL" id="JARKIB010000099">
    <property type="protein sequence ID" value="KAJ7741310.1"/>
    <property type="molecule type" value="Genomic_DNA"/>
</dbReference>
<dbReference type="GO" id="GO:0005543">
    <property type="term" value="F:phospholipid binding"/>
    <property type="evidence" value="ECO:0007669"/>
    <property type="project" value="TreeGrafter"/>
</dbReference>
<feature type="compositionally biased region" description="Acidic residues" evidence="11">
    <location>
        <begin position="55"/>
        <end position="65"/>
    </location>
</feature>
<feature type="region of interest" description="Disordered" evidence="11">
    <location>
        <begin position="224"/>
        <end position="312"/>
    </location>
</feature>
<dbReference type="Proteomes" id="UP001215598">
    <property type="component" value="Unassembled WGS sequence"/>
</dbReference>
<comment type="similarity">
    <text evidence="2">Belongs to the GLE1 family.</text>
</comment>
<accession>A0AAD7N1A8</accession>
<dbReference type="InterPro" id="IPR012476">
    <property type="entry name" value="GLE1"/>
</dbReference>
<gene>
    <name evidence="12" type="ORF">B0H16DRAFT_1565291</name>
</gene>
<feature type="compositionally biased region" description="Low complexity" evidence="11">
    <location>
        <begin position="26"/>
        <end position="38"/>
    </location>
</feature>
<dbReference type="PANTHER" id="PTHR12960">
    <property type="entry name" value="GLE-1-RELATED"/>
    <property type="match status" value="1"/>
</dbReference>
<evidence type="ECO:0000313" key="12">
    <source>
        <dbReference type="EMBL" id="KAJ7741310.1"/>
    </source>
</evidence>
<evidence type="ECO:0000256" key="8">
    <source>
        <dbReference type="ARBA" id="ARBA00023242"/>
    </source>
</evidence>
<evidence type="ECO:0000256" key="6">
    <source>
        <dbReference type="ARBA" id="ARBA00023010"/>
    </source>
</evidence>
<keyword evidence="13" id="KW-1185">Reference proteome</keyword>
<evidence type="ECO:0000256" key="3">
    <source>
        <dbReference type="ARBA" id="ARBA00022448"/>
    </source>
</evidence>
<keyword evidence="8" id="KW-0539">Nucleus</keyword>
<comment type="subcellular location">
    <subcellularLocation>
        <location evidence="1">Nucleus</location>
        <location evidence="1">Nuclear pore complex</location>
    </subcellularLocation>
</comment>
<evidence type="ECO:0000256" key="4">
    <source>
        <dbReference type="ARBA" id="ARBA00022816"/>
    </source>
</evidence>
<sequence length="610" mass="70750">MVYLTQGLSVPLPQPCTYPRRTPGMRFSVPRSLSPSPVRRQRPPPRNKSSFGLLDDSDDSDFSESDEARSSDDSFCYASESEVPQAPIKPRVKIKTTAEQRHIEDTVAAIRLRTRHHDPYEEWEKQTRKDAFRVARKKQTAIQLQMHDELDQARVQESRRLAALYDRQMAEVQAQLNALKIQQQKEEDKLRQGWKERDTLLWQRIDSVIQLEEDKVRARLEAERKVREQEERKRQEEEMQKRQLEEKKRKEDEDKRKAMEDAERERIELEKQKEDAEKQRMQHEKDQADRLASEGEHRKAAGLTTPAEDWQNARSTLTALKTNTMKPIKSVKANKSAWGEQRRKITPKIGQLTNDPRAIREITDFIHDQIIMPPQRHPPMLYTGLLYSLAKILLLQAETEVTAEKKAAIPLAHVAFTLLDRLETFPEIFFAKLVQRCGSWPIPTAVPNADFDGRPWTDDAERIKVMGYRRSVQIEENKPAVVEDIVEYMNRVAGGMRLYFHILKIPPQSRPMHPMFQLPRCWTWFARILANYPLLETPVAAQLIYTGLDVLGSHALEVWGHQWVKLLELIYKGVTVGFAEGRLIGGPTGVGNSARTRVLTEIERIMRDAR</sequence>
<evidence type="ECO:0000256" key="10">
    <source>
        <dbReference type="ARBA" id="ARBA00029983"/>
    </source>
</evidence>
<evidence type="ECO:0000256" key="1">
    <source>
        <dbReference type="ARBA" id="ARBA00004567"/>
    </source>
</evidence>
<feature type="region of interest" description="Disordered" evidence="11">
    <location>
        <begin position="1"/>
        <end position="89"/>
    </location>
</feature>
<reference evidence="12" key="1">
    <citation type="submission" date="2023-03" db="EMBL/GenBank/DDBJ databases">
        <title>Massive genome expansion in bonnet fungi (Mycena s.s.) driven by repeated elements and novel gene families across ecological guilds.</title>
        <authorList>
            <consortium name="Lawrence Berkeley National Laboratory"/>
            <person name="Harder C.B."/>
            <person name="Miyauchi S."/>
            <person name="Viragh M."/>
            <person name="Kuo A."/>
            <person name="Thoen E."/>
            <person name="Andreopoulos B."/>
            <person name="Lu D."/>
            <person name="Skrede I."/>
            <person name="Drula E."/>
            <person name="Henrissat B."/>
            <person name="Morin E."/>
            <person name="Kohler A."/>
            <person name="Barry K."/>
            <person name="LaButti K."/>
            <person name="Morin E."/>
            <person name="Salamov A."/>
            <person name="Lipzen A."/>
            <person name="Mereny Z."/>
            <person name="Hegedus B."/>
            <person name="Baldrian P."/>
            <person name="Stursova M."/>
            <person name="Weitz H."/>
            <person name="Taylor A."/>
            <person name="Grigoriev I.V."/>
            <person name="Nagy L.G."/>
            <person name="Martin F."/>
            <person name="Kauserud H."/>
        </authorList>
    </citation>
    <scope>NUCLEOTIDE SEQUENCE</scope>
    <source>
        <strain evidence="12">CBHHK182m</strain>
    </source>
</reference>
<organism evidence="12 13">
    <name type="scientific">Mycena metata</name>
    <dbReference type="NCBI Taxonomy" id="1033252"/>
    <lineage>
        <taxon>Eukaryota</taxon>
        <taxon>Fungi</taxon>
        <taxon>Dikarya</taxon>
        <taxon>Basidiomycota</taxon>
        <taxon>Agaricomycotina</taxon>
        <taxon>Agaricomycetes</taxon>
        <taxon>Agaricomycetidae</taxon>
        <taxon>Agaricales</taxon>
        <taxon>Marasmiineae</taxon>
        <taxon>Mycenaceae</taxon>
        <taxon>Mycena</taxon>
    </lineage>
</organism>
<keyword evidence="4" id="KW-0509">mRNA transport</keyword>
<dbReference type="GO" id="GO:0000822">
    <property type="term" value="F:inositol hexakisphosphate binding"/>
    <property type="evidence" value="ECO:0007669"/>
    <property type="project" value="TreeGrafter"/>
</dbReference>
<dbReference type="GO" id="GO:0044614">
    <property type="term" value="C:nuclear pore cytoplasmic filaments"/>
    <property type="evidence" value="ECO:0007669"/>
    <property type="project" value="TreeGrafter"/>
</dbReference>
<evidence type="ECO:0000256" key="7">
    <source>
        <dbReference type="ARBA" id="ARBA00023132"/>
    </source>
</evidence>
<evidence type="ECO:0000256" key="5">
    <source>
        <dbReference type="ARBA" id="ARBA00022927"/>
    </source>
</evidence>
<protein>
    <recommendedName>
        <fullName evidence="9">mRNA export factor GLE1</fullName>
    </recommendedName>
    <alternativeName>
        <fullName evidence="10">Nucleoporin GLE1</fullName>
    </alternativeName>
</protein>
<keyword evidence="7" id="KW-0906">Nuclear pore complex</keyword>
<dbReference type="GO" id="GO:0031369">
    <property type="term" value="F:translation initiation factor binding"/>
    <property type="evidence" value="ECO:0007669"/>
    <property type="project" value="TreeGrafter"/>
</dbReference>
<proteinExistence type="inferred from homology"/>
<evidence type="ECO:0000256" key="11">
    <source>
        <dbReference type="SAM" id="MobiDB-lite"/>
    </source>
</evidence>
<evidence type="ECO:0000313" key="13">
    <source>
        <dbReference type="Proteomes" id="UP001215598"/>
    </source>
</evidence>
<dbReference type="InterPro" id="IPR038506">
    <property type="entry name" value="GLE1-like_sf"/>
</dbReference>
<evidence type="ECO:0000256" key="2">
    <source>
        <dbReference type="ARBA" id="ARBA00011056"/>
    </source>
</evidence>
<dbReference type="GO" id="GO:0015031">
    <property type="term" value="P:protein transport"/>
    <property type="evidence" value="ECO:0007669"/>
    <property type="project" value="UniProtKB-KW"/>
</dbReference>
<dbReference type="GO" id="GO:0016973">
    <property type="term" value="P:poly(A)+ mRNA export from nucleus"/>
    <property type="evidence" value="ECO:0007669"/>
    <property type="project" value="InterPro"/>
</dbReference>
<dbReference type="PANTHER" id="PTHR12960:SF0">
    <property type="entry name" value="MRNA EXPORT FACTOR GLE1"/>
    <property type="match status" value="1"/>
</dbReference>
<dbReference type="Gene3D" id="1.25.40.510">
    <property type="entry name" value="GLE1-like"/>
    <property type="match status" value="1"/>
</dbReference>
<keyword evidence="5" id="KW-0653">Protein transport</keyword>